<evidence type="ECO:0000313" key="6">
    <source>
        <dbReference type="Proteomes" id="UP001391051"/>
    </source>
</evidence>
<feature type="region of interest" description="Disordered" evidence="4">
    <location>
        <begin position="916"/>
        <end position="957"/>
    </location>
</feature>
<feature type="region of interest" description="Disordered" evidence="4">
    <location>
        <begin position="513"/>
        <end position="555"/>
    </location>
</feature>
<evidence type="ECO:0000256" key="4">
    <source>
        <dbReference type="SAM" id="MobiDB-lite"/>
    </source>
</evidence>
<dbReference type="Pfam" id="PF03343">
    <property type="entry name" value="SART-1"/>
    <property type="match status" value="1"/>
</dbReference>
<feature type="compositionally biased region" description="Basic and acidic residues" evidence="4">
    <location>
        <begin position="405"/>
        <end position="414"/>
    </location>
</feature>
<dbReference type="EMBL" id="JAQQWE010000006">
    <property type="protein sequence ID" value="KAK7948328.1"/>
    <property type="molecule type" value="Genomic_DNA"/>
</dbReference>
<protein>
    <submittedName>
        <fullName evidence="5">U5 small nuclear ribonucleoprotein</fullName>
    </submittedName>
</protein>
<feature type="compositionally biased region" description="Gly residues" evidence="4">
    <location>
        <begin position="934"/>
        <end position="950"/>
    </location>
</feature>
<evidence type="ECO:0000313" key="5">
    <source>
        <dbReference type="EMBL" id="KAK7948328.1"/>
    </source>
</evidence>
<reference evidence="5 6" key="1">
    <citation type="submission" date="2023-01" db="EMBL/GenBank/DDBJ databases">
        <title>Analysis of 21 Apiospora genomes using comparative genomics revels a genus with tremendous synthesis potential of carbohydrate active enzymes and secondary metabolites.</title>
        <authorList>
            <person name="Sorensen T."/>
        </authorList>
    </citation>
    <scope>NUCLEOTIDE SEQUENCE [LARGE SCALE GENOMIC DNA]</scope>
    <source>
        <strain evidence="5 6">CBS 24483</strain>
    </source>
</reference>
<feature type="compositionally biased region" description="Basic residues" evidence="4">
    <location>
        <begin position="288"/>
        <end position="298"/>
    </location>
</feature>
<dbReference type="RefSeq" id="XP_066697834.1">
    <property type="nucleotide sequence ID" value="XM_066845436.1"/>
</dbReference>
<keyword evidence="5" id="KW-0687">Ribonucleoprotein</keyword>
<name>A0ABR1Q793_9PEZI</name>
<feature type="region of interest" description="Disordered" evidence="4">
    <location>
        <begin position="617"/>
        <end position="658"/>
    </location>
</feature>
<keyword evidence="3" id="KW-0539">Nucleus</keyword>
<dbReference type="GeneID" id="92078498"/>
<feature type="region of interest" description="Disordered" evidence="4">
    <location>
        <begin position="279"/>
        <end position="472"/>
    </location>
</feature>
<feature type="compositionally biased region" description="Low complexity" evidence="4">
    <location>
        <begin position="17"/>
        <end position="29"/>
    </location>
</feature>
<dbReference type="GO" id="GO:1990904">
    <property type="term" value="C:ribonucleoprotein complex"/>
    <property type="evidence" value="ECO:0007669"/>
    <property type="project" value="UniProtKB-KW"/>
</dbReference>
<dbReference type="InterPro" id="IPR005011">
    <property type="entry name" value="SNU66/SART1"/>
</dbReference>
<feature type="compositionally biased region" description="Basic and acidic residues" evidence="4">
    <location>
        <begin position="79"/>
        <end position="97"/>
    </location>
</feature>
<gene>
    <name evidence="5" type="ORF">PG986_009214</name>
</gene>
<dbReference type="Proteomes" id="UP001391051">
    <property type="component" value="Unassembled WGS sequence"/>
</dbReference>
<dbReference type="PANTHER" id="PTHR14152">
    <property type="entry name" value="SQUAMOUS CELL CARCINOMA ANTIGEN RECOGNISED BY CYTOTOXIC T LYMPHOCYTES"/>
    <property type="match status" value="1"/>
</dbReference>
<evidence type="ECO:0000256" key="3">
    <source>
        <dbReference type="ARBA" id="ARBA00023242"/>
    </source>
</evidence>
<feature type="region of interest" description="Disordered" evidence="4">
    <location>
        <begin position="79"/>
        <end position="106"/>
    </location>
</feature>
<feature type="compositionally biased region" description="Basic and acidic residues" evidence="4">
    <location>
        <begin position="436"/>
        <end position="451"/>
    </location>
</feature>
<organism evidence="5 6">
    <name type="scientific">Apiospora aurea</name>
    <dbReference type="NCBI Taxonomy" id="335848"/>
    <lineage>
        <taxon>Eukaryota</taxon>
        <taxon>Fungi</taxon>
        <taxon>Dikarya</taxon>
        <taxon>Ascomycota</taxon>
        <taxon>Pezizomycotina</taxon>
        <taxon>Sordariomycetes</taxon>
        <taxon>Xylariomycetidae</taxon>
        <taxon>Amphisphaeriales</taxon>
        <taxon>Apiosporaceae</taxon>
        <taxon>Apiospora</taxon>
    </lineage>
</organism>
<sequence length="957" mass="104965">MDPAEIAEFNRLRAEQGLAPLPVPGAAGPQFKEAASDDEEEEPASTLETREAAAYDNFKKIQDAEAAKKRRDEKAAAIKKARDAAKRTEQLEGKGLGEVDEGEGVDAKSWLMTQKKRQKRIEKARKLEEEMAAAEAAAAAQVKYESKDLAGVRVAHEISAFEDGDEQVLTLKDSNVIGDDDEGDELENIDLRDREKLSERLNLKKKKPVYDPLAADEGGETSILAHYDEEIHGKKAKRFTLDAQGTSYQAQVAEGQAQDRKLQQINLDIFKDEQPSSDYLDISEVKVKKPKKKKKTSRQRPLDEDDIFPSAPAADDQSMDIDPGAVSFGRKRKVEDTSLADDEDLQATLTKQRKEALKKRKRVRPEDLARQLKEESETPGPENDEHSENQGGLVIDETSEFISGLKKEDIEDRKQRKPKTPNPEAATAMDDESDEDKPMVDRDEVEARQRETSAPAEAPAAGVDEEKTIGSGSGIGAALQLLRERNLIKDNNSSEMNDNLRHQQQFLAEKKLREQKLEHDARSQRERDRTSGRLDRMSAREKEDYARQQNNMRDQQTARQMNELFNKGYKPNVQLNYVDDHGRSLDQKEAFKHLSHQFHGKGSGKGKTDKYLKKIEDEKRRESQSVLDSSQNVGMSSAAAQQTKKRKEAGPGTATTPYRQFPAAFNLYHQKSRSGRSLVYTLGEHESEPLYTLTIHSGISGNPSLVLHNGPDPAAPALASADKEPGQETFANKITGKASLITIPALPNFGRPTTEEPLEPHMTMSGAGYAFSLEVQRGTLGAITPAGGEGKGDDPASNQWTRERFEWRHSRGNEVKQLDKLNSGWKLVRIHSEADGVGGTRRARDAGASSDGKELVAVFAEVSGWSASKVVKFKFLGSGATGEMGPRWALMAVMTALRIWDTQNGLSESAAATAAGASAGGGHSRSSSKAKTAAGGGESPTYGAPGGAAVGGSEKFT</sequence>
<keyword evidence="6" id="KW-1185">Reference proteome</keyword>
<evidence type="ECO:0000256" key="1">
    <source>
        <dbReference type="ARBA" id="ARBA00004123"/>
    </source>
</evidence>
<feature type="compositionally biased region" description="Basic and acidic residues" evidence="4">
    <location>
        <begin position="364"/>
        <end position="376"/>
    </location>
</feature>
<feature type="compositionally biased region" description="Polar residues" evidence="4">
    <location>
        <begin position="624"/>
        <end position="642"/>
    </location>
</feature>
<feature type="compositionally biased region" description="Basic and acidic residues" evidence="4">
    <location>
        <begin position="513"/>
        <end position="546"/>
    </location>
</feature>
<comment type="similarity">
    <text evidence="2">Belongs to the SNU66/SART1 family.</text>
</comment>
<feature type="region of interest" description="Disordered" evidence="4">
    <location>
        <begin position="17"/>
        <end position="52"/>
    </location>
</feature>
<evidence type="ECO:0000256" key="2">
    <source>
        <dbReference type="ARBA" id="ARBA00006076"/>
    </source>
</evidence>
<comment type="caution">
    <text evidence="5">The sequence shown here is derived from an EMBL/GenBank/DDBJ whole genome shotgun (WGS) entry which is preliminary data.</text>
</comment>
<dbReference type="PANTHER" id="PTHR14152:SF5">
    <property type="entry name" value="U4_U6.U5 TRI-SNRNP-ASSOCIATED PROTEIN 1"/>
    <property type="match status" value="1"/>
</dbReference>
<proteinExistence type="inferred from homology"/>
<comment type="subcellular location">
    <subcellularLocation>
        <location evidence="1">Nucleus</location>
    </subcellularLocation>
</comment>
<accession>A0ABR1Q793</accession>